<dbReference type="InterPro" id="IPR049730">
    <property type="entry name" value="SNF2/RAD54-like_C"/>
</dbReference>
<dbReference type="GO" id="GO:0005634">
    <property type="term" value="C:nucleus"/>
    <property type="evidence" value="ECO:0007669"/>
    <property type="project" value="TreeGrafter"/>
</dbReference>
<dbReference type="eggNOG" id="KOG0390">
    <property type="taxonomic scope" value="Eukaryota"/>
</dbReference>
<dbReference type="PROSITE" id="PS51194">
    <property type="entry name" value="HELICASE_CTER"/>
    <property type="match status" value="1"/>
</dbReference>
<dbReference type="GO" id="GO:0005524">
    <property type="term" value="F:ATP binding"/>
    <property type="evidence" value="ECO:0007669"/>
    <property type="project" value="InterPro"/>
</dbReference>
<dbReference type="InterPro" id="IPR050496">
    <property type="entry name" value="SNF2_RAD54_helicase_repair"/>
</dbReference>
<dbReference type="GO" id="GO:0016787">
    <property type="term" value="F:hydrolase activity"/>
    <property type="evidence" value="ECO:0007669"/>
    <property type="project" value="UniProtKB-KW"/>
</dbReference>
<gene>
    <name evidence="7" type="ORF">WG66_12178</name>
</gene>
<dbReference type="Pfam" id="PF00176">
    <property type="entry name" value="SNF2-rel_dom"/>
    <property type="match status" value="1"/>
</dbReference>
<dbReference type="Gene3D" id="3.40.50.10810">
    <property type="entry name" value="Tandem AAA-ATPase domain"/>
    <property type="match status" value="1"/>
</dbReference>
<dbReference type="InterPro" id="IPR014001">
    <property type="entry name" value="Helicase_ATP-bd"/>
</dbReference>
<sequence>MPAFQAPTSLKRKAEDNDVLPTKRPKVEDFGTDCCWLVQWRNPTNKKHKTYEGEAILVVKQDSKATLYDMERRIMASGKVMPPLEEGREFGGFGGGSKDIHLDRQLSMPEFLTGACFESAVPVQINPVPAPLKPAFKPPKTFNPPISKINTNTAGCRSSNASSSNADATSDTVLVPSVASNIESDSFWCVNWRKSGGNKKKDIWEGDAYLKHEHGTLTMISEEGKIMATVSRKESLSAGQRLFVGGKEVQLVTEMTAAQIPNSDQAGSPVVSEVPAIVSTPAPSKRYIPVASFYGAPVKTQGPLHDPNAEGAIVMKYPRQEHIQRYNKKNRAVVDVVLDPILARRMRPHQHEGVKFLYECVMGLRKHEGNGCILADEMGLGKTLQTISLIWTLLKQNPYAGAGPIINKAMIVCPVSLINNWKNEFHKWLGRDRIGVTVCDRKLDAIRTFASSARQNVLIVGYERLRTITKEIATCGIGLIVCDEGHRLKSSKGKTFASFKAFNTPRRIILSGTPIQNDLGEFHAMADFCNPGLLDDYTSFKRTYENPIIKSRAPDCTTKELELGEKRSAQLMNIAKSFVLRREATILGNYLPPKTEYVVFVTPSSTQLSIFARLLQPDQVEDYMHSTVESLAVINLLIKVSSSPILLKAALEKDRNERSLLYRNIKDAVSLLPPDVQVENASLSGKLTAIARLLHIIRETTDEKCVLVSHYTSTLNILEAFCVKQNYSYFRLDGQTPLPKRQEYVNAFNKTDQRSGFIFLLSSKAGGVGINLIGTTELYRAAIDRSTSRCSGGSRLCLIDSDWNPSRWPDVIGRDGQRKPVFIYRFLTTGTIDEKIFQRQIIKLGLSNALMGSDTAGSKGDSFTKKDLRDIFRVDPNTCCNTHDLIDCPCQGDRSDDQGSWTISTSNDKDEMKGFVCASQVRPSDMTKLSKVDMEYLERKKASLASLDEWKHVNCLRSDSRDEIQDEILADLLYTREIDPADDYSHPLLEAVDLERRERIEKTKRPLTVRDVPGGTVSFIFEKSSRLFEHGNQGEASSDISE</sequence>
<dbReference type="InterPro" id="IPR000330">
    <property type="entry name" value="SNF2_N"/>
</dbReference>
<dbReference type="EMBL" id="LATX01001999">
    <property type="protein sequence ID" value="KTB35240.1"/>
    <property type="molecule type" value="Genomic_DNA"/>
</dbReference>
<dbReference type="SMART" id="SM00487">
    <property type="entry name" value="DEXDc"/>
    <property type="match status" value="1"/>
</dbReference>
<keyword evidence="1" id="KW-0547">Nucleotide-binding</keyword>
<dbReference type="Gene3D" id="3.40.50.300">
    <property type="entry name" value="P-loop containing nucleotide triphosphate hydrolases"/>
    <property type="match status" value="1"/>
</dbReference>
<dbReference type="GO" id="GO:0015616">
    <property type="term" value="F:DNA translocase activity"/>
    <property type="evidence" value="ECO:0007669"/>
    <property type="project" value="TreeGrafter"/>
</dbReference>
<dbReference type="GO" id="GO:0007131">
    <property type="term" value="P:reciprocal meiotic recombination"/>
    <property type="evidence" value="ECO:0007669"/>
    <property type="project" value="TreeGrafter"/>
</dbReference>
<evidence type="ECO:0000256" key="4">
    <source>
        <dbReference type="SAM" id="MobiDB-lite"/>
    </source>
</evidence>
<dbReference type="InterPro" id="IPR027417">
    <property type="entry name" value="P-loop_NTPase"/>
</dbReference>
<keyword evidence="3" id="KW-0067">ATP-binding</keyword>
<accession>A0A0W0FFX5</accession>
<dbReference type="GO" id="GO:0000724">
    <property type="term" value="P:double-strand break repair via homologous recombination"/>
    <property type="evidence" value="ECO:0007669"/>
    <property type="project" value="TreeGrafter"/>
</dbReference>
<dbReference type="InterPro" id="IPR001650">
    <property type="entry name" value="Helicase_C-like"/>
</dbReference>
<dbReference type="SUPFAM" id="SSF52540">
    <property type="entry name" value="P-loop containing nucleoside triphosphate hydrolases"/>
    <property type="match status" value="2"/>
</dbReference>
<name>A0A0W0FFX5_MONRR</name>
<evidence type="ECO:0000313" key="8">
    <source>
        <dbReference type="Proteomes" id="UP000054988"/>
    </source>
</evidence>
<dbReference type="InterPro" id="IPR038718">
    <property type="entry name" value="SNF2-like_sf"/>
</dbReference>
<keyword evidence="2" id="KW-0378">Hydrolase</keyword>
<dbReference type="PANTHER" id="PTHR45629">
    <property type="entry name" value="SNF2/RAD54 FAMILY MEMBER"/>
    <property type="match status" value="1"/>
</dbReference>
<dbReference type="PROSITE" id="PS51192">
    <property type="entry name" value="HELICASE_ATP_BIND_1"/>
    <property type="match status" value="1"/>
</dbReference>
<dbReference type="Proteomes" id="UP000054988">
    <property type="component" value="Unassembled WGS sequence"/>
</dbReference>
<evidence type="ECO:0000259" key="6">
    <source>
        <dbReference type="PROSITE" id="PS51194"/>
    </source>
</evidence>
<dbReference type="AlphaFoldDB" id="A0A0W0FFX5"/>
<feature type="domain" description="Helicase ATP-binding" evidence="5">
    <location>
        <begin position="363"/>
        <end position="532"/>
    </location>
</feature>
<proteinExistence type="predicted"/>
<dbReference type="CDD" id="cd18793">
    <property type="entry name" value="SF2_C_SNF"/>
    <property type="match status" value="1"/>
</dbReference>
<dbReference type="FunFam" id="3.40.50.10810:FF:000020">
    <property type="entry name" value="DNA repair and recombination protein RAD54B"/>
    <property type="match status" value="1"/>
</dbReference>
<evidence type="ECO:0000313" key="7">
    <source>
        <dbReference type="EMBL" id="KTB35240.1"/>
    </source>
</evidence>
<feature type="compositionally biased region" description="Low complexity" evidence="4">
    <location>
        <begin position="158"/>
        <end position="170"/>
    </location>
</feature>
<dbReference type="CDD" id="cd18004">
    <property type="entry name" value="DEXHc_RAD54"/>
    <property type="match status" value="1"/>
</dbReference>
<dbReference type="PANTHER" id="PTHR45629:SF7">
    <property type="entry name" value="DNA EXCISION REPAIR PROTEIN ERCC-6-RELATED"/>
    <property type="match status" value="1"/>
</dbReference>
<dbReference type="Pfam" id="PF00271">
    <property type="entry name" value="Helicase_C"/>
    <property type="match status" value="1"/>
</dbReference>
<evidence type="ECO:0000256" key="1">
    <source>
        <dbReference type="ARBA" id="ARBA00022741"/>
    </source>
</evidence>
<evidence type="ECO:0000256" key="3">
    <source>
        <dbReference type="ARBA" id="ARBA00022840"/>
    </source>
</evidence>
<feature type="region of interest" description="Disordered" evidence="4">
    <location>
        <begin position="143"/>
        <end position="170"/>
    </location>
</feature>
<feature type="domain" description="Helicase C-terminal" evidence="6">
    <location>
        <begin position="689"/>
        <end position="869"/>
    </location>
</feature>
<protein>
    <submittedName>
        <fullName evidence="7">Uncharacterized protein</fullName>
    </submittedName>
</protein>
<evidence type="ECO:0000259" key="5">
    <source>
        <dbReference type="PROSITE" id="PS51192"/>
    </source>
</evidence>
<comment type="caution">
    <text evidence="7">The sequence shown here is derived from an EMBL/GenBank/DDBJ whole genome shotgun (WGS) entry which is preliminary data.</text>
</comment>
<feature type="compositionally biased region" description="Polar residues" evidence="4">
    <location>
        <begin position="148"/>
        <end position="157"/>
    </location>
</feature>
<evidence type="ECO:0000256" key="2">
    <source>
        <dbReference type="ARBA" id="ARBA00022801"/>
    </source>
</evidence>
<organism evidence="7 8">
    <name type="scientific">Moniliophthora roreri</name>
    <name type="common">Frosty pod rot fungus</name>
    <name type="synonym">Monilia roreri</name>
    <dbReference type="NCBI Taxonomy" id="221103"/>
    <lineage>
        <taxon>Eukaryota</taxon>
        <taxon>Fungi</taxon>
        <taxon>Dikarya</taxon>
        <taxon>Basidiomycota</taxon>
        <taxon>Agaricomycotina</taxon>
        <taxon>Agaricomycetes</taxon>
        <taxon>Agaricomycetidae</taxon>
        <taxon>Agaricales</taxon>
        <taxon>Marasmiineae</taxon>
        <taxon>Marasmiaceae</taxon>
        <taxon>Moniliophthora</taxon>
    </lineage>
</organism>
<reference evidence="7 8" key="1">
    <citation type="submission" date="2015-12" db="EMBL/GenBank/DDBJ databases">
        <title>Draft genome sequence of Moniliophthora roreri, the causal agent of frosty pod rot of cacao.</title>
        <authorList>
            <person name="Aime M.C."/>
            <person name="Diaz-Valderrama J.R."/>
            <person name="Kijpornyongpan T."/>
            <person name="Phillips-Mora W."/>
        </authorList>
    </citation>
    <scope>NUCLEOTIDE SEQUENCE [LARGE SCALE GENOMIC DNA]</scope>
    <source>
        <strain evidence="7 8">MCA 2952</strain>
    </source>
</reference>